<protein>
    <recommendedName>
        <fullName evidence="4">Glycoside hydrolase family 2</fullName>
    </recommendedName>
</protein>
<dbReference type="GO" id="GO:0016787">
    <property type="term" value="F:hydrolase activity"/>
    <property type="evidence" value="ECO:0007669"/>
    <property type="project" value="UniProtKB-KW"/>
</dbReference>
<name>A0A5J4R2C8_9ZZZZ</name>
<keyword evidence="2" id="KW-0378">Hydrolase</keyword>
<reference evidence="3" key="1">
    <citation type="submission" date="2019-03" db="EMBL/GenBank/DDBJ databases">
        <title>Single cell metagenomics reveals metabolic interactions within the superorganism composed of flagellate Streblomastix strix and complex community of Bacteroidetes bacteria on its surface.</title>
        <authorList>
            <person name="Treitli S.C."/>
            <person name="Kolisko M."/>
            <person name="Husnik F."/>
            <person name="Keeling P."/>
            <person name="Hampl V."/>
        </authorList>
    </citation>
    <scope>NUCLEOTIDE SEQUENCE</scope>
    <source>
        <strain evidence="3">STM</strain>
    </source>
</reference>
<dbReference type="AlphaFoldDB" id="A0A5J4R2C8"/>
<evidence type="ECO:0008006" key="4">
    <source>
        <dbReference type="Google" id="ProtNLM"/>
    </source>
</evidence>
<dbReference type="Pfam" id="PF17132">
    <property type="entry name" value="Glyco_hydro_106"/>
    <property type="match status" value="1"/>
</dbReference>
<dbReference type="PROSITE" id="PS51257">
    <property type="entry name" value="PROKAR_LIPOPROTEIN"/>
    <property type="match status" value="1"/>
</dbReference>
<dbReference type="PANTHER" id="PTHR43817">
    <property type="entry name" value="GLYCOSYL HYDROLASE"/>
    <property type="match status" value="1"/>
</dbReference>
<organism evidence="3">
    <name type="scientific">termite gut metagenome</name>
    <dbReference type="NCBI Taxonomy" id="433724"/>
    <lineage>
        <taxon>unclassified sequences</taxon>
        <taxon>metagenomes</taxon>
        <taxon>organismal metagenomes</taxon>
    </lineage>
</organism>
<evidence type="ECO:0000256" key="2">
    <source>
        <dbReference type="ARBA" id="ARBA00022801"/>
    </source>
</evidence>
<proteinExistence type="predicted"/>
<comment type="caution">
    <text evidence="3">The sequence shown here is derived from an EMBL/GenBank/DDBJ whole genome shotgun (WGS) entry which is preliminary data.</text>
</comment>
<accession>A0A5J4R2C8</accession>
<dbReference type="EMBL" id="SNRY01002040">
    <property type="protein sequence ID" value="KAA6327151.1"/>
    <property type="molecule type" value="Genomic_DNA"/>
</dbReference>
<dbReference type="CDD" id="cd03143">
    <property type="entry name" value="A4_beta-galactosidase_middle_domain"/>
    <property type="match status" value="1"/>
</dbReference>
<gene>
    <name evidence="3" type="ORF">EZS27_023840</name>
</gene>
<sequence length="835" mass="94413">MRSFLATLTITVLLYSCNNLFTSDDFSAIERGFITPPDSIKTGCYWYWLNDNLSKEGIIKDLQAMKKAGINRAFIGSNIVSGSDFGKVKIFTDEWYDMLHTALKTATELGIEIGLFNCPGWSQSGGPWVKPEQAMRYLASSELYVKGPAKITQQLVQPAEFFQDIKVIAFPVAPDYNVNLADISEPRLISLEDKVSYIDIVLPKAVPARSLAIYPAHENKLKAIVELQVKDKNEFKTIKQFEVDRSNFSVQVGFDPYSPVAVSLPEIEAKEYRIVFHNNRNDNFQIKQIRLSATPIIDRYAEKTLAKVSQGTLPEWDHYLWDVQPELKNFTVATPQQILDISEFMFPDGTLSWDVPEGEWIIMRTGMTLTGVENGPASPEGTGLEVDKMNKEHIAAHFDGFLGEIIKRIPAEDRQSWKVVVADSYEMGSQNFTDGFLTEFQQHYGYDAVPFLPVFKGHVICSPDISDRFLWDVRRMVADKVAYDYLGGLLEVSHQHGFTSWLENYGHWGFPGEFLQYGGQSDEVAGEFWSGNGVGRYENRGAASCAHTYGKTKVWAESFTSSGPAYARYPGEMKRLGDWSFTEGINATLLHVYIEQAYENHNPGIDAWFGNEFNRKNTWFDQMDLFTLYLKRCSFMLQQGLNVADVAYFIGEDAPKMTGIRSPELPKGYDYDYINAEVIIRDLSVKNGRLVLPHGTSYRLLVLPPLETMRPEVLLKIEQLVADGAVVLGPPPSRSPSMQGYPDADRQVQKLSQKMWGDLSVKQRTYGKGKIWTDMSMEEALALLNLTPDFVPDNDSVLYAHRRLGKNEIYFVSNQSKQPVTIRAGFRVKGLQPEL</sequence>
<evidence type="ECO:0000256" key="1">
    <source>
        <dbReference type="ARBA" id="ARBA00022729"/>
    </source>
</evidence>
<dbReference type="PANTHER" id="PTHR43817:SF1">
    <property type="entry name" value="HYDROLASE, FAMILY 43, PUTATIVE (AFU_ORTHOLOGUE AFUA_3G01660)-RELATED"/>
    <property type="match status" value="1"/>
</dbReference>
<keyword evidence="1" id="KW-0732">Signal</keyword>
<evidence type="ECO:0000313" key="3">
    <source>
        <dbReference type="EMBL" id="KAA6327151.1"/>
    </source>
</evidence>